<accession>A0A914CXR6</accession>
<dbReference type="AlphaFoldDB" id="A0A914CXR6"/>
<evidence type="ECO:0000313" key="2">
    <source>
        <dbReference type="Proteomes" id="UP000887540"/>
    </source>
</evidence>
<reference evidence="3" key="1">
    <citation type="submission" date="2022-11" db="UniProtKB">
        <authorList>
            <consortium name="WormBaseParasite"/>
        </authorList>
    </citation>
    <scope>IDENTIFICATION</scope>
</reference>
<dbReference type="WBParaSite" id="ACRNAN_scaffold1605.g16038.t1">
    <property type="protein sequence ID" value="ACRNAN_scaffold1605.g16038.t1"/>
    <property type="gene ID" value="ACRNAN_scaffold1605.g16038"/>
</dbReference>
<organism evidence="2 3">
    <name type="scientific">Acrobeloides nanus</name>
    <dbReference type="NCBI Taxonomy" id="290746"/>
    <lineage>
        <taxon>Eukaryota</taxon>
        <taxon>Metazoa</taxon>
        <taxon>Ecdysozoa</taxon>
        <taxon>Nematoda</taxon>
        <taxon>Chromadorea</taxon>
        <taxon>Rhabditida</taxon>
        <taxon>Tylenchina</taxon>
        <taxon>Cephalobomorpha</taxon>
        <taxon>Cephaloboidea</taxon>
        <taxon>Cephalobidae</taxon>
        <taxon>Acrobeloides</taxon>
    </lineage>
</organism>
<dbReference type="InterPro" id="IPR011009">
    <property type="entry name" value="Kinase-like_dom_sf"/>
</dbReference>
<dbReference type="InterPro" id="IPR000719">
    <property type="entry name" value="Prot_kinase_dom"/>
</dbReference>
<evidence type="ECO:0000313" key="3">
    <source>
        <dbReference type="WBParaSite" id="ACRNAN_scaffold1605.g16038.t1"/>
    </source>
</evidence>
<dbReference type="GO" id="GO:0005524">
    <property type="term" value="F:ATP binding"/>
    <property type="evidence" value="ECO:0007669"/>
    <property type="project" value="InterPro"/>
</dbReference>
<protein>
    <submittedName>
        <fullName evidence="3">Protein kinase domain-containing protein</fullName>
    </submittedName>
</protein>
<evidence type="ECO:0000259" key="1">
    <source>
        <dbReference type="PROSITE" id="PS50011"/>
    </source>
</evidence>
<dbReference type="PANTHER" id="PTHR11909">
    <property type="entry name" value="CASEIN KINASE-RELATED"/>
    <property type="match status" value="1"/>
</dbReference>
<dbReference type="SUPFAM" id="SSF56112">
    <property type="entry name" value="Protein kinase-like (PK-like)"/>
    <property type="match status" value="1"/>
</dbReference>
<dbReference type="InterPro" id="IPR050235">
    <property type="entry name" value="CK1_Ser-Thr_kinase"/>
</dbReference>
<dbReference type="PROSITE" id="PS50011">
    <property type="entry name" value="PROTEIN_KINASE_DOM"/>
    <property type="match status" value="1"/>
</dbReference>
<name>A0A914CXR6_9BILA</name>
<dbReference type="Proteomes" id="UP000887540">
    <property type="component" value="Unplaced"/>
</dbReference>
<feature type="domain" description="Protein kinase" evidence="1">
    <location>
        <begin position="13"/>
        <end position="157"/>
    </location>
</feature>
<sequence>MVHLPPGTRIDNFIVGQLLGKGGFGAIYEIEATTAVPQSSAWRYSCFAHWTSADSFCHFCRTHGKGRETLPQGTFNYVIMTLVEKSIQELRKMSPEQLFSINTAVGIQSLEALPDLHSIGYLHRDVKPGHITTGRTEIGELQKIYMLNFGMARKYVK</sequence>
<keyword evidence="2" id="KW-1185">Reference proteome</keyword>
<dbReference type="GO" id="GO:0004672">
    <property type="term" value="F:protein kinase activity"/>
    <property type="evidence" value="ECO:0007669"/>
    <property type="project" value="InterPro"/>
</dbReference>
<dbReference type="Gene3D" id="1.10.510.10">
    <property type="entry name" value="Transferase(Phosphotransferase) domain 1"/>
    <property type="match status" value="1"/>
</dbReference>
<proteinExistence type="predicted"/>